<proteinExistence type="inferred from homology"/>
<evidence type="ECO:0000256" key="2">
    <source>
        <dbReference type="ARBA" id="ARBA00022729"/>
    </source>
</evidence>
<name>A0ABR1ARL8_POLSC</name>
<sequence>MDALTHIRFLKIFRFLKSTGRNLSGCVEKHLRNDELENVGDATQHIYKRQPNTLAIIEEIVGNVVHKSDDFIVTCKPYGVGFQRSNKILENYQPQTYTDIYMQDILPQIANIMNYPTLWVAKAPERFASGVMILASKQEGIERVRKSIRRTQGIIAPYSYFGVTVGLPSQKSCETLLGVKILREDNCKIPTIVEKWSRNTVKKQQVIAFKWKHEVLSESELASLVKIDIKTTYKNSLRLTMATKFFAPILGDQLFGSRISNLMGVLLPVNPRATSIPPQQLNSELLMKLELQSSDMKIIPSHVHLHSITLCFEPNVQTRCGYCKRLHPTWEQLADMLNDDPENQIVIAKVDCTVDNNLCMENDVTGYPTLKFFKMGSTKGIKFRGTRDLPSLTSFLNEQLGKTPGDMIKTTPVTTNGLTELTDASFNDFVQKGKFFIKFYAPWCGYCQKLAPMWEDLAKSLENDENVGIAKLDCTIHRTVCNTLEIKGYPTLLWMQDGKVVEKYQGQRTESELKSYVNKMKEGVKSDEESETTGGMVMLNSDNFESGIAEGLSFVKFFAPWCGHCKRLAPIWNELNKKIEGIPNVRLVKVDCTVDNSKELCNEQEVEGFPTLYLYKNGDKISEYNGSRNLEDLYEFLLMHFPHDEL</sequence>
<dbReference type="PROSITE" id="PS00194">
    <property type="entry name" value="THIOREDOXIN_1"/>
    <property type="match status" value="2"/>
</dbReference>
<reference evidence="4 5" key="1">
    <citation type="submission" date="2023-09" db="EMBL/GenBank/DDBJ databases">
        <title>Genomes of two closely related lineages of the louse Polyplax serrata with different host specificities.</title>
        <authorList>
            <person name="Martinu J."/>
            <person name="Tarabai H."/>
            <person name="Stefka J."/>
            <person name="Hypsa V."/>
        </authorList>
    </citation>
    <scope>NUCLEOTIDE SEQUENCE [LARGE SCALE GENOMIC DNA]</scope>
    <source>
        <strain evidence="4">98ZLc_SE</strain>
    </source>
</reference>
<dbReference type="Gene3D" id="3.30.2350.10">
    <property type="entry name" value="Pseudouridine synthase"/>
    <property type="match status" value="1"/>
</dbReference>
<dbReference type="Gene3D" id="3.40.30.10">
    <property type="entry name" value="Glutaredoxin"/>
    <property type="match status" value="3"/>
</dbReference>
<dbReference type="InterPro" id="IPR020103">
    <property type="entry name" value="PsdUridine_synth_cat_dom_sf"/>
</dbReference>
<organism evidence="4 5">
    <name type="scientific">Polyplax serrata</name>
    <name type="common">Common mouse louse</name>
    <dbReference type="NCBI Taxonomy" id="468196"/>
    <lineage>
        <taxon>Eukaryota</taxon>
        <taxon>Metazoa</taxon>
        <taxon>Ecdysozoa</taxon>
        <taxon>Arthropoda</taxon>
        <taxon>Hexapoda</taxon>
        <taxon>Insecta</taxon>
        <taxon>Pterygota</taxon>
        <taxon>Neoptera</taxon>
        <taxon>Paraneoptera</taxon>
        <taxon>Psocodea</taxon>
        <taxon>Troctomorpha</taxon>
        <taxon>Phthiraptera</taxon>
        <taxon>Anoplura</taxon>
        <taxon>Polyplacidae</taxon>
        <taxon>Polyplax</taxon>
    </lineage>
</organism>
<dbReference type="Pfam" id="PF00085">
    <property type="entry name" value="Thioredoxin"/>
    <property type="match status" value="3"/>
</dbReference>
<evidence type="ECO:0000256" key="1">
    <source>
        <dbReference type="ARBA" id="ARBA00006347"/>
    </source>
</evidence>
<dbReference type="InterPro" id="IPR051063">
    <property type="entry name" value="PDI"/>
</dbReference>
<feature type="domain" description="Thioredoxin" evidence="3">
    <location>
        <begin position="523"/>
        <end position="642"/>
    </location>
</feature>
<protein>
    <recommendedName>
        <fullName evidence="3">Thioredoxin domain-containing protein</fullName>
    </recommendedName>
</protein>
<dbReference type="PANTHER" id="PTHR45672">
    <property type="entry name" value="PROTEIN DISULFIDE-ISOMERASE C17H9.14C-RELATED"/>
    <property type="match status" value="1"/>
</dbReference>
<comment type="caution">
    <text evidence="4">The sequence shown here is derived from an EMBL/GenBank/DDBJ whole genome shotgun (WGS) entry which is preliminary data.</text>
</comment>
<dbReference type="SUPFAM" id="SSF52833">
    <property type="entry name" value="Thioredoxin-like"/>
    <property type="match status" value="3"/>
</dbReference>
<dbReference type="Proteomes" id="UP001359485">
    <property type="component" value="Unassembled WGS sequence"/>
</dbReference>
<keyword evidence="2" id="KW-0732">Signal</keyword>
<dbReference type="SUPFAM" id="SSF55120">
    <property type="entry name" value="Pseudouridine synthase"/>
    <property type="match status" value="1"/>
</dbReference>
<keyword evidence="5" id="KW-1185">Reference proteome</keyword>
<evidence type="ECO:0000313" key="5">
    <source>
        <dbReference type="Proteomes" id="UP001359485"/>
    </source>
</evidence>
<dbReference type="InterPro" id="IPR013766">
    <property type="entry name" value="Thioredoxin_domain"/>
</dbReference>
<evidence type="ECO:0000259" key="3">
    <source>
        <dbReference type="PROSITE" id="PS51352"/>
    </source>
</evidence>
<comment type="similarity">
    <text evidence="1">Belongs to the protein disulfide isomerase family.</text>
</comment>
<dbReference type="PANTHER" id="PTHR45672:SF3">
    <property type="entry name" value="THIOREDOXIN DOMAIN-CONTAINING PROTEIN 5"/>
    <property type="match status" value="1"/>
</dbReference>
<dbReference type="PROSITE" id="PS51352">
    <property type="entry name" value="THIOREDOXIN_2"/>
    <property type="match status" value="2"/>
</dbReference>
<feature type="domain" description="Thioredoxin" evidence="3">
    <location>
        <begin position="398"/>
        <end position="522"/>
    </location>
</feature>
<dbReference type="PRINTS" id="PR00421">
    <property type="entry name" value="THIOREDOXIN"/>
</dbReference>
<dbReference type="InterPro" id="IPR036249">
    <property type="entry name" value="Thioredoxin-like_sf"/>
</dbReference>
<dbReference type="InterPro" id="IPR017937">
    <property type="entry name" value="Thioredoxin_CS"/>
</dbReference>
<evidence type="ECO:0000313" key="4">
    <source>
        <dbReference type="EMBL" id="KAK6626595.1"/>
    </source>
</evidence>
<accession>A0ABR1ARL8</accession>
<gene>
    <name evidence="4" type="ORF">RUM44_009069</name>
</gene>
<dbReference type="EMBL" id="JAWJWF010000045">
    <property type="protein sequence ID" value="KAK6626595.1"/>
    <property type="molecule type" value="Genomic_DNA"/>
</dbReference>